<reference evidence="1 2" key="1">
    <citation type="journal article" date="2020" name="Nat. Food">
        <title>A phased Vanilla planifolia genome enables genetic improvement of flavour and production.</title>
        <authorList>
            <person name="Hasing T."/>
            <person name="Tang H."/>
            <person name="Brym M."/>
            <person name="Khazi F."/>
            <person name="Huang T."/>
            <person name="Chambers A.H."/>
        </authorList>
    </citation>
    <scope>NUCLEOTIDE SEQUENCE [LARGE SCALE GENOMIC DNA]</scope>
    <source>
        <tissue evidence="1">Leaf</tissue>
    </source>
</reference>
<sequence>MPYIRVGGVTRGGSVTEEKDTQALPDIDVITIIIEHVMIEYDGEKRLSLETKQMS</sequence>
<accession>A0A835PVK4</accession>
<organism evidence="1 2">
    <name type="scientific">Vanilla planifolia</name>
    <name type="common">Vanilla</name>
    <dbReference type="NCBI Taxonomy" id="51239"/>
    <lineage>
        <taxon>Eukaryota</taxon>
        <taxon>Viridiplantae</taxon>
        <taxon>Streptophyta</taxon>
        <taxon>Embryophyta</taxon>
        <taxon>Tracheophyta</taxon>
        <taxon>Spermatophyta</taxon>
        <taxon>Magnoliopsida</taxon>
        <taxon>Liliopsida</taxon>
        <taxon>Asparagales</taxon>
        <taxon>Orchidaceae</taxon>
        <taxon>Vanilloideae</taxon>
        <taxon>Vanilleae</taxon>
        <taxon>Vanilla</taxon>
    </lineage>
</organism>
<name>A0A835PVK4_VANPL</name>
<comment type="caution">
    <text evidence="1">The sequence shown here is derived from an EMBL/GenBank/DDBJ whole genome shotgun (WGS) entry which is preliminary data.</text>
</comment>
<proteinExistence type="predicted"/>
<evidence type="ECO:0000313" key="1">
    <source>
        <dbReference type="EMBL" id="KAG0459763.1"/>
    </source>
</evidence>
<dbReference type="Proteomes" id="UP000639772">
    <property type="component" value="Chromosome 12"/>
</dbReference>
<dbReference type="EMBL" id="JADCNM010000012">
    <property type="protein sequence ID" value="KAG0459763.1"/>
    <property type="molecule type" value="Genomic_DNA"/>
</dbReference>
<dbReference type="AlphaFoldDB" id="A0A835PVK4"/>
<gene>
    <name evidence="1" type="ORF">HPP92_022891</name>
</gene>
<protein>
    <submittedName>
        <fullName evidence="1">Uncharacterized protein</fullName>
    </submittedName>
</protein>
<evidence type="ECO:0000313" key="2">
    <source>
        <dbReference type="Proteomes" id="UP000639772"/>
    </source>
</evidence>